<keyword evidence="2" id="KW-1185">Reference proteome</keyword>
<sequence length="184" mass="20916">YRAIRKNNIFGMNLESICEKKDIDIIRAYLPPRTDEYGNTIVGAICLQIPPHLLNAPRALMTDACGKLQIHLPLKEVGFTPALIRTNLVRFKVTIRGIQRDQSGNIDVVGGLVRMDGTFSNYMFFDQERVDGEITSWGRELILRVETPLVHSEDCDMDRLHVHITLKNEFALLSVDIRATTNHD</sequence>
<evidence type="ECO:0000313" key="1">
    <source>
        <dbReference type="EMBL" id="GMS84804.1"/>
    </source>
</evidence>
<feature type="non-terminal residue" evidence="1">
    <location>
        <position position="1"/>
    </location>
</feature>
<evidence type="ECO:0000313" key="2">
    <source>
        <dbReference type="Proteomes" id="UP001432027"/>
    </source>
</evidence>
<protein>
    <recommendedName>
        <fullName evidence="3">Hemolymph juvenile hormone-binding protein</fullName>
    </recommendedName>
</protein>
<evidence type="ECO:0008006" key="3">
    <source>
        <dbReference type="Google" id="ProtNLM"/>
    </source>
</evidence>
<accession>A0AAV5SX25</accession>
<gene>
    <name evidence="1" type="ORF">PENTCL1PPCAC_6979</name>
</gene>
<comment type="caution">
    <text evidence="1">The sequence shown here is derived from an EMBL/GenBank/DDBJ whole genome shotgun (WGS) entry which is preliminary data.</text>
</comment>
<organism evidence="1 2">
    <name type="scientific">Pristionchus entomophagus</name>
    <dbReference type="NCBI Taxonomy" id="358040"/>
    <lineage>
        <taxon>Eukaryota</taxon>
        <taxon>Metazoa</taxon>
        <taxon>Ecdysozoa</taxon>
        <taxon>Nematoda</taxon>
        <taxon>Chromadorea</taxon>
        <taxon>Rhabditida</taxon>
        <taxon>Rhabditina</taxon>
        <taxon>Diplogasteromorpha</taxon>
        <taxon>Diplogasteroidea</taxon>
        <taxon>Neodiplogasteridae</taxon>
        <taxon>Pristionchus</taxon>
    </lineage>
</organism>
<name>A0AAV5SX25_9BILA</name>
<proteinExistence type="predicted"/>
<reference evidence="1" key="1">
    <citation type="submission" date="2023-10" db="EMBL/GenBank/DDBJ databases">
        <title>Genome assembly of Pristionchus species.</title>
        <authorList>
            <person name="Yoshida K."/>
            <person name="Sommer R.J."/>
        </authorList>
    </citation>
    <scope>NUCLEOTIDE SEQUENCE</scope>
    <source>
        <strain evidence="1">RS0144</strain>
    </source>
</reference>
<dbReference type="Proteomes" id="UP001432027">
    <property type="component" value="Unassembled WGS sequence"/>
</dbReference>
<dbReference type="AlphaFoldDB" id="A0AAV5SX25"/>
<dbReference type="EMBL" id="BTSX01000002">
    <property type="protein sequence ID" value="GMS84804.1"/>
    <property type="molecule type" value="Genomic_DNA"/>
</dbReference>